<sequence>MDIALEMAVIDCPRYALAIPRGEIDAHTEPAFRRQLFDVIRARPLIIDLTEVSFFDCTALKAVIAAERRCRDRGSALAVTGLRAGAEQVFRLARAGEIVPLCPTIQEAIWCVVPLSDEEIASWS</sequence>
<evidence type="ECO:0000313" key="4">
    <source>
        <dbReference type="EMBL" id="TQL96408.1"/>
    </source>
</evidence>
<comment type="caution">
    <text evidence="4">The sequence shown here is derived from an EMBL/GenBank/DDBJ whole genome shotgun (WGS) entry which is preliminary data.</text>
</comment>
<comment type="similarity">
    <text evidence="1 2">Belongs to the anti-sigma-factor antagonist family.</text>
</comment>
<dbReference type="CDD" id="cd07043">
    <property type="entry name" value="STAS_anti-anti-sigma_factors"/>
    <property type="match status" value="1"/>
</dbReference>
<dbReference type="Pfam" id="PF01740">
    <property type="entry name" value="STAS"/>
    <property type="match status" value="1"/>
</dbReference>
<dbReference type="PANTHER" id="PTHR33495">
    <property type="entry name" value="ANTI-SIGMA FACTOR ANTAGONIST TM_1081-RELATED-RELATED"/>
    <property type="match status" value="1"/>
</dbReference>
<dbReference type="PROSITE" id="PS50801">
    <property type="entry name" value="STAS"/>
    <property type="match status" value="1"/>
</dbReference>
<evidence type="ECO:0000259" key="3">
    <source>
        <dbReference type="PROSITE" id="PS50801"/>
    </source>
</evidence>
<dbReference type="Proteomes" id="UP000316096">
    <property type="component" value="Unassembled WGS sequence"/>
</dbReference>
<reference evidence="4 5" key="1">
    <citation type="submission" date="2019-06" db="EMBL/GenBank/DDBJ databases">
        <title>Sequencing the genomes of 1000 actinobacteria strains.</title>
        <authorList>
            <person name="Klenk H.-P."/>
        </authorList>
    </citation>
    <scope>NUCLEOTIDE SEQUENCE [LARGE SCALE GENOMIC DNA]</scope>
    <source>
        <strain evidence="4 5">DSM 102200</strain>
    </source>
</reference>
<dbReference type="EMBL" id="VFOZ01000001">
    <property type="protein sequence ID" value="TQL96408.1"/>
    <property type="molecule type" value="Genomic_DNA"/>
</dbReference>
<evidence type="ECO:0000313" key="5">
    <source>
        <dbReference type="Proteomes" id="UP000316096"/>
    </source>
</evidence>
<dbReference type="RefSeq" id="WP_141955266.1">
    <property type="nucleotide sequence ID" value="NZ_VFOZ01000001.1"/>
</dbReference>
<dbReference type="Gene3D" id="3.30.750.24">
    <property type="entry name" value="STAS domain"/>
    <property type="match status" value="1"/>
</dbReference>
<evidence type="ECO:0000256" key="1">
    <source>
        <dbReference type="ARBA" id="ARBA00009013"/>
    </source>
</evidence>
<proteinExistence type="inferred from homology"/>
<accession>A0A543CH55</accession>
<dbReference type="NCBIfam" id="TIGR00377">
    <property type="entry name" value="ant_ant_sig"/>
    <property type="match status" value="1"/>
</dbReference>
<keyword evidence="5" id="KW-1185">Reference proteome</keyword>
<feature type="domain" description="STAS" evidence="3">
    <location>
        <begin position="22"/>
        <end position="112"/>
    </location>
</feature>
<name>A0A543CH55_9ACTN</name>
<dbReference type="GO" id="GO:0043856">
    <property type="term" value="F:anti-sigma factor antagonist activity"/>
    <property type="evidence" value="ECO:0007669"/>
    <property type="project" value="InterPro"/>
</dbReference>
<protein>
    <recommendedName>
        <fullName evidence="2">Anti-sigma factor antagonist</fullName>
    </recommendedName>
</protein>
<evidence type="ECO:0000256" key="2">
    <source>
        <dbReference type="RuleBase" id="RU003749"/>
    </source>
</evidence>
<dbReference type="OrthoDB" id="3480795at2"/>
<dbReference type="PANTHER" id="PTHR33495:SF2">
    <property type="entry name" value="ANTI-SIGMA FACTOR ANTAGONIST TM_1081-RELATED"/>
    <property type="match status" value="1"/>
</dbReference>
<dbReference type="InterPro" id="IPR002645">
    <property type="entry name" value="STAS_dom"/>
</dbReference>
<dbReference type="InterPro" id="IPR036513">
    <property type="entry name" value="STAS_dom_sf"/>
</dbReference>
<organism evidence="4 5">
    <name type="scientific">Actinoallomurus bryophytorum</name>
    <dbReference type="NCBI Taxonomy" id="1490222"/>
    <lineage>
        <taxon>Bacteria</taxon>
        <taxon>Bacillati</taxon>
        <taxon>Actinomycetota</taxon>
        <taxon>Actinomycetes</taxon>
        <taxon>Streptosporangiales</taxon>
        <taxon>Thermomonosporaceae</taxon>
        <taxon>Actinoallomurus</taxon>
    </lineage>
</organism>
<dbReference type="InterPro" id="IPR003658">
    <property type="entry name" value="Anti-sigma_ant"/>
</dbReference>
<dbReference type="AlphaFoldDB" id="A0A543CH55"/>
<dbReference type="SUPFAM" id="SSF52091">
    <property type="entry name" value="SpoIIaa-like"/>
    <property type="match status" value="1"/>
</dbReference>
<gene>
    <name evidence="4" type="ORF">FB559_1935</name>
</gene>